<evidence type="ECO:0000256" key="6">
    <source>
        <dbReference type="ARBA" id="ARBA00023004"/>
    </source>
</evidence>
<evidence type="ECO:0000256" key="8">
    <source>
        <dbReference type="RuleBase" id="RU000461"/>
    </source>
</evidence>
<dbReference type="InterPro" id="IPR001128">
    <property type="entry name" value="Cyt_P450"/>
</dbReference>
<dbReference type="InterPro" id="IPR036396">
    <property type="entry name" value="Cyt_P450_sf"/>
</dbReference>
<comment type="cofactor">
    <cofactor evidence="1">
        <name>heme</name>
        <dbReference type="ChEBI" id="CHEBI:30413"/>
    </cofactor>
</comment>
<protein>
    <recommendedName>
        <fullName evidence="12">Cytochrome P450</fullName>
    </recommendedName>
</protein>
<sequence length="461" mass="51044">MSVPLILLMAIPPAAAATVLLACAANPRIGDAYRLRLLAKGDDPADAPTIRIPNRDIHGHLLDRLFAHKSASQRGHTHARRTFLYYNRPANEHQECIDTDHPHYAELAKATLRTLSVPREEIVATARRCTHQVLEDVWRAGTTSRVLRLTDLTVPIASRLMFELVFRAAPSQEQIALIGRSASDTTKNFKGIRHSKNISTKLELLGLLQAKVTEYGGCPGIFGHESALDTNSRAKHLQGVFFSKGVNQLSEFACHTVLAASRHPHVVERVIERDARYLDHVLSETLRLYPQHATIQRLVVDDVPLSPTVTIPRGTQLLVDISRHQRMGHTEPDAFIPERWEHHSRADSGFVVFGKGQRKCPAERFSRTAGAVIVQELLSSFAVHAPIRHTRALEGGGLCCLVPLGSAGTPGIGFKKMLVWTRDHAERLAFGAAQLMCFSLAARAVRRLPRGTDSNNFPNRT</sequence>
<reference evidence="10 11" key="1">
    <citation type="submission" date="2018-01" db="EMBL/GenBank/DDBJ databases">
        <title>Complete genome sequence of Streptomyces lunaelactis MM109T, a Ferroverdin A producer isolated from cave moonmilk deposits.</title>
        <authorList>
            <person name="Naome A."/>
            <person name="Martinet L."/>
            <person name="Maciejewska M."/>
            <person name="Anderssen S."/>
            <person name="Adam D."/>
            <person name="Tenconi E."/>
            <person name="Deflandre B."/>
            <person name="Arguelles-Arias A."/>
            <person name="Calusinska M."/>
            <person name="Copieters W."/>
            <person name="Karim L."/>
            <person name="Hanikenne M."/>
            <person name="Baurain D."/>
            <person name="van Wezel G."/>
            <person name="Smargiasso N."/>
            <person name="de Pauw E."/>
            <person name="Delfosse P."/>
            <person name="Rigali S."/>
        </authorList>
    </citation>
    <scope>NUCLEOTIDE SEQUENCE [LARGE SCALE GENOMIC DNA]</scope>
    <source>
        <strain evidence="10 11">MM109</strain>
    </source>
</reference>
<dbReference type="GO" id="GO:0016705">
    <property type="term" value="F:oxidoreductase activity, acting on paired donors, with incorporation or reduction of molecular oxygen"/>
    <property type="evidence" value="ECO:0007669"/>
    <property type="project" value="InterPro"/>
</dbReference>
<dbReference type="KEGG" id="slk:SLUN_04580"/>
<evidence type="ECO:0000256" key="1">
    <source>
        <dbReference type="ARBA" id="ARBA00001971"/>
    </source>
</evidence>
<evidence type="ECO:0000313" key="11">
    <source>
        <dbReference type="Proteomes" id="UP000244201"/>
    </source>
</evidence>
<keyword evidence="11" id="KW-1185">Reference proteome</keyword>
<feature type="chain" id="PRO_5015354189" description="Cytochrome P450" evidence="9">
    <location>
        <begin position="17"/>
        <end position="461"/>
    </location>
</feature>
<evidence type="ECO:0000256" key="2">
    <source>
        <dbReference type="ARBA" id="ARBA00010617"/>
    </source>
</evidence>
<gene>
    <name evidence="10" type="ORF">SLUN_04580</name>
</gene>
<keyword evidence="4 8" id="KW-0479">Metal-binding</keyword>
<dbReference type="InterPro" id="IPR050476">
    <property type="entry name" value="Insect_CytP450_Detox"/>
</dbReference>
<dbReference type="AlphaFoldDB" id="A0A2R4SXH7"/>
<dbReference type="Pfam" id="PF00067">
    <property type="entry name" value="p450"/>
    <property type="match status" value="1"/>
</dbReference>
<keyword evidence="7 8" id="KW-0503">Monooxygenase</keyword>
<keyword evidence="9" id="KW-0732">Signal</keyword>
<evidence type="ECO:0000256" key="3">
    <source>
        <dbReference type="ARBA" id="ARBA00022617"/>
    </source>
</evidence>
<keyword evidence="6 8" id="KW-0408">Iron</keyword>
<dbReference type="GO" id="GO:0020037">
    <property type="term" value="F:heme binding"/>
    <property type="evidence" value="ECO:0007669"/>
    <property type="project" value="InterPro"/>
</dbReference>
<keyword evidence="3 8" id="KW-0349">Heme</keyword>
<evidence type="ECO:0008006" key="12">
    <source>
        <dbReference type="Google" id="ProtNLM"/>
    </source>
</evidence>
<dbReference type="SUPFAM" id="SSF48264">
    <property type="entry name" value="Cytochrome P450"/>
    <property type="match status" value="1"/>
</dbReference>
<proteinExistence type="inferred from homology"/>
<name>A0A2R4SXH7_9ACTN</name>
<dbReference type="PROSITE" id="PS00086">
    <property type="entry name" value="CYTOCHROME_P450"/>
    <property type="match status" value="1"/>
</dbReference>
<evidence type="ECO:0000256" key="5">
    <source>
        <dbReference type="ARBA" id="ARBA00023002"/>
    </source>
</evidence>
<dbReference type="PANTHER" id="PTHR24292">
    <property type="entry name" value="CYTOCHROME P450"/>
    <property type="match status" value="1"/>
</dbReference>
<keyword evidence="5 8" id="KW-0560">Oxidoreductase</keyword>
<evidence type="ECO:0000256" key="4">
    <source>
        <dbReference type="ARBA" id="ARBA00022723"/>
    </source>
</evidence>
<dbReference type="PANTHER" id="PTHR24292:SF54">
    <property type="entry name" value="CYP9F3-RELATED"/>
    <property type="match status" value="1"/>
</dbReference>
<evidence type="ECO:0000256" key="9">
    <source>
        <dbReference type="SAM" id="SignalP"/>
    </source>
</evidence>
<comment type="similarity">
    <text evidence="2 8">Belongs to the cytochrome P450 family.</text>
</comment>
<dbReference type="Proteomes" id="UP000244201">
    <property type="component" value="Chromosome"/>
</dbReference>
<evidence type="ECO:0000256" key="7">
    <source>
        <dbReference type="ARBA" id="ARBA00023033"/>
    </source>
</evidence>
<accession>A0A2R4SXH7</accession>
<dbReference type="GO" id="GO:0005506">
    <property type="term" value="F:iron ion binding"/>
    <property type="evidence" value="ECO:0007669"/>
    <property type="project" value="InterPro"/>
</dbReference>
<dbReference type="GO" id="GO:0004497">
    <property type="term" value="F:monooxygenase activity"/>
    <property type="evidence" value="ECO:0007669"/>
    <property type="project" value="UniProtKB-KW"/>
</dbReference>
<dbReference type="InterPro" id="IPR017972">
    <property type="entry name" value="Cyt_P450_CS"/>
</dbReference>
<organism evidence="10 11">
    <name type="scientific">Streptomyces lunaelactis</name>
    <dbReference type="NCBI Taxonomy" id="1535768"/>
    <lineage>
        <taxon>Bacteria</taxon>
        <taxon>Bacillati</taxon>
        <taxon>Actinomycetota</taxon>
        <taxon>Actinomycetes</taxon>
        <taxon>Kitasatosporales</taxon>
        <taxon>Streptomycetaceae</taxon>
        <taxon>Streptomyces</taxon>
    </lineage>
</organism>
<dbReference type="RefSeq" id="WP_108147271.1">
    <property type="nucleotide sequence ID" value="NZ_JABSUO010000020.1"/>
</dbReference>
<evidence type="ECO:0000313" key="10">
    <source>
        <dbReference type="EMBL" id="AVZ71581.1"/>
    </source>
</evidence>
<dbReference type="EMBL" id="CP026304">
    <property type="protein sequence ID" value="AVZ71581.1"/>
    <property type="molecule type" value="Genomic_DNA"/>
</dbReference>
<feature type="signal peptide" evidence="9">
    <location>
        <begin position="1"/>
        <end position="16"/>
    </location>
</feature>
<dbReference type="Gene3D" id="1.10.630.10">
    <property type="entry name" value="Cytochrome P450"/>
    <property type="match status" value="1"/>
</dbReference>